<accession>A0ACC2HFQ5</accession>
<evidence type="ECO:0000313" key="1">
    <source>
        <dbReference type="EMBL" id="KAJ8014692.1"/>
    </source>
</evidence>
<evidence type="ECO:0000313" key="2">
    <source>
        <dbReference type="Proteomes" id="UP001157502"/>
    </source>
</evidence>
<reference evidence="1" key="1">
    <citation type="submission" date="2021-05" db="EMBL/GenBank/DDBJ databases">
        <authorList>
            <person name="Pan Q."/>
            <person name="Jouanno E."/>
            <person name="Zahm M."/>
            <person name="Klopp C."/>
            <person name="Cabau C."/>
            <person name="Louis A."/>
            <person name="Berthelot C."/>
            <person name="Parey E."/>
            <person name="Roest Crollius H."/>
            <person name="Montfort J."/>
            <person name="Robinson-Rechavi M."/>
            <person name="Bouchez O."/>
            <person name="Lampietro C."/>
            <person name="Lopez Roques C."/>
            <person name="Donnadieu C."/>
            <person name="Postlethwait J."/>
            <person name="Bobe J."/>
            <person name="Dillon D."/>
            <person name="Chandos A."/>
            <person name="von Hippel F."/>
            <person name="Guiguen Y."/>
        </authorList>
    </citation>
    <scope>NUCLEOTIDE SEQUENCE</scope>
    <source>
        <strain evidence="1">YG-Jan2019</strain>
    </source>
</reference>
<comment type="caution">
    <text evidence="1">The sequence shown here is derived from an EMBL/GenBank/DDBJ whole genome shotgun (WGS) entry which is preliminary data.</text>
</comment>
<keyword evidence="2" id="KW-1185">Reference proteome</keyword>
<dbReference type="EMBL" id="CM055729">
    <property type="protein sequence ID" value="KAJ8014692.1"/>
    <property type="molecule type" value="Genomic_DNA"/>
</dbReference>
<gene>
    <name evidence="1" type="ORF">DPEC_G00018290</name>
</gene>
<organism evidence="1 2">
    <name type="scientific">Dallia pectoralis</name>
    <name type="common">Alaska blackfish</name>
    <dbReference type="NCBI Taxonomy" id="75939"/>
    <lineage>
        <taxon>Eukaryota</taxon>
        <taxon>Metazoa</taxon>
        <taxon>Chordata</taxon>
        <taxon>Craniata</taxon>
        <taxon>Vertebrata</taxon>
        <taxon>Euteleostomi</taxon>
        <taxon>Actinopterygii</taxon>
        <taxon>Neopterygii</taxon>
        <taxon>Teleostei</taxon>
        <taxon>Protacanthopterygii</taxon>
        <taxon>Esociformes</taxon>
        <taxon>Umbridae</taxon>
        <taxon>Dallia</taxon>
    </lineage>
</organism>
<dbReference type="Proteomes" id="UP001157502">
    <property type="component" value="Chromosome 2"/>
</dbReference>
<sequence>MMKISLNLVFLTLLYFHWTEESNPLIPMTTFELGNFFWTTFRNATFLTVNGVHQKQSNYQTVVQQPVSDPVHPGDSVTLQCSVLSETCTDEHSVYWFRSGSGESYPGVIYTLGNHCDECEKSPKTPSSTQSCVYSLSKNNLSPSDAGTYYCAVATCGEILFGKGTILEIERSLDPLVVVLGGTLIVCVILILILICTRNTKPDCEHCKVISSEHVGHDNLSSQFHQDQNADSLNYVAITFSGSKRNRGQKNSGTPQEAVYSDVKFSQQK</sequence>
<proteinExistence type="predicted"/>
<name>A0ACC2HFQ5_DALPE</name>
<protein>
    <submittedName>
        <fullName evidence="1">Uncharacterized protein</fullName>
    </submittedName>
</protein>